<protein>
    <submittedName>
        <fullName evidence="1">14033_t:CDS:1</fullName>
    </submittedName>
</protein>
<organism evidence="1 2">
    <name type="scientific">Acaulospora colombiana</name>
    <dbReference type="NCBI Taxonomy" id="27376"/>
    <lineage>
        <taxon>Eukaryota</taxon>
        <taxon>Fungi</taxon>
        <taxon>Fungi incertae sedis</taxon>
        <taxon>Mucoromycota</taxon>
        <taxon>Glomeromycotina</taxon>
        <taxon>Glomeromycetes</taxon>
        <taxon>Diversisporales</taxon>
        <taxon>Acaulosporaceae</taxon>
        <taxon>Acaulospora</taxon>
    </lineage>
</organism>
<proteinExistence type="predicted"/>
<gene>
    <name evidence="1" type="ORF">ACOLOM_LOCUS2372</name>
</gene>
<keyword evidence="2" id="KW-1185">Reference proteome</keyword>
<evidence type="ECO:0000313" key="2">
    <source>
        <dbReference type="Proteomes" id="UP000789525"/>
    </source>
</evidence>
<reference evidence="1" key="1">
    <citation type="submission" date="2021-06" db="EMBL/GenBank/DDBJ databases">
        <authorList>
            <person name="Kallberg Y."/>
            <person name="Tangrot J."/>
            <person name="Rosling A."/>
        </authorList>
    </citation>
    <scope>NUCLEOTIDE SEQUENCE</scope>
    <source>
        <strain evidence="1">CL356</strain>
    </source>
</reference>
<sequence>MNVQQMVSLAIEVKWPSVSRPLTLEITPWHPPLPTQTTCSVSPLKDTVGTREVGNECATSFPIIIAGTEDVERFDFVDLTDDTDGARLRNDFDGVGAKLLSVDNGADEKPES</sequence>
<comment type="caution">
    <text evidence="1">The sequence shown here is derived from an EMBL/GenBank/DDBJ whole genome shotgun (WGS) entry which is preliminary data.</text>
</comment>
<accession>A0ACA9KSL1</accession>
<dbReference type="Proteomes" id="UP000789525">
    <property type="component" value="Unassembled WGS sequence"/>
</dbReference>
<name>A0ACA9KSL1_9GLOM</name>
<evidence type="ECO:0000313" key="1">
    <source>
        <dbReference type="EMBL" id="CAG8490810.1"/>
    </source>
</evidence>
<dbReference type="EMBL" id="CAJVPT010003040">
    <property type="protein sequence ID" value="CAG8490810.1"/>
    <property type="molecule type" value="Genomic_DNA"/>
</dbReference>